<evidence type="ECO:0000256" key="10">
    <source>
        <dbReference type="ARBA" id="ARBA00022982"/>
    </source>
</evidence>
<reference evidence="19" key="1">
    <citation type="journal article" name="PeerJ">
        <title>The land flatworm Amaga expatria (Geoplanidae) in Guadeloupe and Martinique: new reports and molecular characterization including complete mitogenome.</title>
        <authorList>
            <person name="Justine J.L."/>
            <person name="Gey D."/>
            <person name="Thevenot J."/>
            <person name="Gastineau R."/>
            <person name="Jones H.D."/>
        </authorList>
    </citation>
    <scope>NUCLEOTIDE SEQUENCE</scope>
</reference>
<dbReference type="GO" id="GO:0006122">
    <property type="term" value="P:mitochondrial electron transport, ubiquinol to cytochrome c"/>
    <property type="evidence" value="ECO:0007669"/>
    <property type="project" value="TreeGrafter"/>
</dbReference>
<feature type="domain" description="Cytochrome b/b6 C-terminal region profile" evidence="18">
    <location>
        <begin position="213"/>
        <end position="371"/>
    </location>
</feature>
<keyword evidence="10 16" id="KW-0249">Electron transport</keyword>
<feature type="transmembrane region" description="Helical" evidence="16">
    <location>
        <begin position="294"/>
        <end position="315"/>
    </location>
</feature>
<evidence type="ECO:0000256" key="9">
    <source>
        <dbReference type="ARBA" id="ARBA00022792"/>
    </source>
</evidence>
<sequence length="371" mass="43860">MNSMYNYRLDHSLINIVNSSVIDLPSPQDVSFFWNYGFYLGFFLVIQLFTGIFLSFNYNSEISFIFFNIDSFSREVSWYTFFRFIHSNGASLYFFCLYIHMFRGIYYSSYNYYSVWLVGCIIFVLSMAVAFLGYVLPWGNMSLWGATVITKLFSSIPYIGNDIVLTIWGGYSITSFTVGRFFSLHYLLPFVIVFMVVIHIFLLHETGSNNPLGLYSSSNKIFFSPYFLIKDLFGYLFIFFLFIFLVLLIPFQLMDVDNFNLANFLSTPEHIQPEWYFLPAYAILRSLPSKGGGVIFLVLFVFIFFIIPFISFRYHSLYGKNINDFEFSIFFFFWVVNFILLMWIGGSSVVYPYIWLSRVFSFFYFLFFFLF</sequence>
<evidence type="ECO:0000256" key="6">
    <source>
        <dbReference type="ARBA" id="ARBA00022660"/>
    </source>
</evidence>
<evidence type="ECO:0000313" key="19">
    <source>
        <dbReference type="EMBL" id="QSM34666.1"/>
    </source>
</evidence>
<evidence type="ECO:0000256" key="12">
    <source>
        <dbReference type="ARBA" id="ARBA00023004"/>
    </source>
</evidence>
<keyword evidence="15 16" id="KW-0472">Membrane</keyword>
<keyword evidence="9" id="KW-0999">Mitochondrion inner membrane</keyword>
<name>A0A899L4K1_9PLAT</name>
<feature type="transmembrane region" description="Helical" evidence="16">
    <location>
        <begin position="76"/>
        <end position="101"/>
    </location>
</feature>
<comment type="cofactor">
    <cofactor evidence="16">
        <name>heme b</name>
        <dbReference type="ChEBI" id="CHEBI:60344"/>
    </cofactor>
    <text evidence="16">Binds 2 heme groups non-covalently.</text>
</comment>
<dbReference type="InterPro" id="IPR027387">
    <property type="entry name" value="Cytb/b6-like_sf"/>
</dbReference>
<keyword evidence="14 16" id="KW-0496">Mitochondrion</keyword>
<dbReference type="PANTHER" id="PTHR19271">
    <property type="entry name" value="CYTOCHROME B"/>
    <property type="match status" value="1"/>
</dbReference>
<dbReference type="PANTHER" id="PTHR19271:SF16">
    <property type="entry name" value="CYTOCHROME B"/>
    <property type="match status" value="1"/>
</dbReference>
<geneLocation type="mitochondrion" evidence="19"/>
<gene>
    <name evidence="19" type="primary">cob</name>
</gene>
<evidence type="ECO:0000256" key="2">
    <source>
        <dbReference type="ARBA" id="ARBA00004448"/>
    </source>
</evidence>
<dbReference type="InterPro" id="IPR036150">
    <property type="entry name" value="Cyt_b/b6_C_sf"/>
</dbReference>
<keyword evidence="6 16" id="KW-0679">Respiratory chain</keyword>
<feature type="transmembrane region" description="Helical" evidence="16">
    <location>
        <begin position="232"/>
        <end position="253"/>
    </location>
</feature>
<dbReference type="EMBL" id="MT527191">
    <property type="protein sequence ID" value="QSM34666.1"/>
    <property type="molecule type" value="Genomic_DNA"/>
</dbReference>
<dbReference type="Pfam" id="PF00033">
    <property type="entry name" value="Cytochrome_B"/>
    <property type="match status" value="1"/>
</dbReference>
<accession>A0A899L4K1</accession>
<proteinExistence type="inferred from homology"/>
<dbReference type="GO" id="GO:0046872">
    <property type="term" value="F:metal ion binding"/>
    <property type="evidence" value="ECO:0007669"/>
    <property type="project" value="UniProtKB-UniRule"/>
</dbReference>
<evidence type="ECO:0000256" key="5">
    <source>
        <dbReference type="ARBA" id="ARBA00022617"/>
    </source>
</evidence>
<evidence type="ECO:0000256" key="4">
    <source>
        <dbReference type="ARBA" id="ARBA00022448"/>
    </source>
</evidence>
<keyword evidence="11 16" id="KW-1133">Transmembrane helix</keyword>
<keyword evidence="12 16" id="KW-0408">Iron</keyword>
<dbReference type="GO" id="GO:0005743">
    <property type="term" value="C:mitochondrial inner membrane"/>
    <property type="evidence" value="ECO:0007669"/>
    <property type="project" value="UniProtKB-SubCell"/>
</dbReference>
<feature type="transmembrane region" description="Helical" evidence="16">
    <location>
        <begin position="113"/>
        <end position="136"/>
    </location>
</feature>
<evidence type="ECO:0000256" key="16">
    <source>
        <dbReference type="RuleBase" id="RU362117"/>
    </source>
</evidence>
<dbReference type="InterPro" id="IPR016174">
    <property type="entry name" value="Di-haem_cyt_TM"/>
</dbReference>
<dbReference type="Pfam" id="PF00032">
    <property type="entry name" value="Cytochrom_B_C"/>
    <property type="match status" value="1"/>
</dbReference>
<dbReference type="SUPFAM" id="SSF81648">
    <property type="entry name" value="a domain/subunit of cytochrome bc1 complex (Ubiquinol-cytochrome c reductase)"/>
    <property type="match status" value="1"/>
</dbReference>
<comment type="similarity">
    <text evidence="16">Belongs to the cytochrome b family.</text>
</comment>
<feature type="transmembrane region" description="Helical" evidence="16">
    <location>
        <begin position="148"/>
        <end position="171"/>
    </location>
</feature>
<feature type="transmembrane region" description="Helical" evidence="16">
    <location>
        <begin position="327"/>
        <end position="344"/>
    </location>
</feature>
<dbReference type="PROSITE" id="PS51002">
    <property type="entry name" value="CYTB_NTER"/>
    <property type="match status" value="1"/>
</dbReference>
<evidence type="ECO:0000256" key="14">
    <source>
        <dbReference type="ARBA" id="ARBA00023128"/>
    </source>
</evidence>
<keyword evidence="5 16" id="KW-0349">Heme</keyword>
<feature type="transmembrane region" description="Helical" evidence="16">
    <location>
        <begin position="183"/>
        <end position="203"/>
    </location>
</feature>
<dbReference type="InterPro" id="IPR005797">
    <property type="entry name" value="Cyt_b/b6_N"/>
</dbReference>
<dbReference type="Gene3D" id="1.20.810.10">
    <property type="entry name" value="Cytochrome Bc1 Complex, Chain C"/>
    <property type="match status" value="1"/>
</dbReference>
<evidence type="ECO:0000256" key="15">
    <source>
        <dbReference type="ARBA" id="ARBA00023136"/>
    </source>
</evidence>
<dbReference type="SUPFAM" id="SSF81342">
    <property type="entry name" value="Transmembrane di-heme cytochromes"/>
    <property type="match status" value="1"/>
</dbReference>
<dbReference type="PROSITE" id="PS51003">
    <property type="entry name" value="CYTB_CTER"/>
    <property type="match status" value="1"/>
</dbReference>
<keyword evidence="8 16" id="KW-0479">Metal-binding</keyword>
<comment type="function">
    <text evidence="1 16">Component of the ubiquinol-cytochrome c reductase complex (complex III or cytochrome b-c1 complex) that is part of the mitochondrial respiratory chain. The b-c1 complex mediates electron transfer from ubiquinol to cytochrome c. Contributes to the generation of a proton gradient across the mitochondrial membrane that is then used for ATP synthesis.</text>
</comment>
<evidence type="ECO:0000256" key="13">
    <source>
        <dbReference type="ARBA" id="ARBA00023075"/>
    </source>
</evidence>
<keyword evidence="7 16" id="KW-0812">Transmembrane</keyword>
<dbReference type="GO" id="GO:0016491">
    <property type="term" value="F:oxidoreductase activity"/>
    <property type="evidence" value="ECO:0007669"/>
    <property type="project" value="UniProtKB-UniRule"/>
</dbReference>
<dbReference type="InterPro" id="IPR005798">
    <property type="entry name" value="Cyt_b/b6_C"/>
</dbReference>
<evidence type="ECO:0000256" key="1">
    <source>
        <dbReference type="ARBA" id="ARBA00002566"/>
    </source>
</evidence>
<dbReference type="CDD" id="cd00284">
    <property type="entry name" value="Cytochrome_b_N"/>
    <property type="match status" value="1"/>
</dbReference>
<comment type="subcellular location">
    <subcellularLocation>
        <location evidence="2">Mitochondrion inner membrane</location>
        <topology evidence="2">Multi-pass membrane protein</topology>
    </subcellularLocation>
</comment>
<keyword evidence="4 16" id="KW-0813">Transport</keyword>
<evidence type="ECO:0000256" key="8">
    <source>
        <dbReference type="ARBA" id="ARBA00022723"/>
    </source>
</evidence>
<organism evidence="19">
    <name type="scientific">Amaga expatria</name>
    <dbReference type="NCBI Taxonomy" id="2744267"/>
    <lineage>
        <taxon>Eukaryota</taxon>
        <taxon>Metazoa</taxon>
        <taxon>Spiralia</taxon>
        <taxon>Lophotrochozoa</taxon>
        <taxon>Platyhelminthes</taxon>
        <taxon>Rhabditophora</taxon>
        <taxon>Seriata</taxon>
        <taxon>Tricladida</taxon>
        <taxon>Continenticola</taxon>
        <taxon>Geoplanoidea</taxon>
        <taxon>Geoplanidae</taxon>
        <taxon>Geoplaninae</taxon>
        <taxon>Amaga</taxon>
    </lineage>
</organism>
<evidence type="ECO:0000256" key="11">
    <source>
        <dbReference type="ARBA" id="ARBA00022989"/>
    </source>
</evidence>
<feature type="domain" description="Cytochrome b/b6 N-terminal region profile" evidence="17">
    <location>
        <begin position="1"/>
        <end position="212"/>
    </location>
</feature>
<dbReference type="AlphaFoldDB" id="A0A899L4K1"/>
<keyword evidence="13" id="KW-0830">Ubiquinone</keyword>
<dbReference type="GO" id="GO:0008121">
    <property type="term" value="F:quinol-cytochrome-c reductase activity"/>
    <property type="evidence" value="ECO:0007669"/>
    <property type="project" value="TreeGrafter"/>
</dbReference>
<protein>
    <recommendedName>
        <fullName evidence="3 16">Cytochrome b</fullName>
    </recommendedName>
</protein>
<evidence type="ECO:0000259" key="17">
    <source>
        <dbReference type="PROSITE" id="PS51002"/>
    </source>
</evidence>
<feature type="transmembrane region" description="Helical" evidence="16">
    <location>
        <begin position="350"/>
        <end position="370"/>
    </location>
</feature>
<evidence type="ECO:0000256" key="7">
    <source>
        <dbReference type="ARBA" id="ARBA00022692"/>
    </source>
</evidence>
<dbReference type="InterPro" id="IPR048259">
    <property type="entry name" value="Cytochrome_b_N_euk/bac"/>
</dbReference>
<evidence type="ECO:0000259" key="18">
    <source>
        <dbReference type="PROSITE" id="PS51003"/>
    </source>
</evidence>
<evidence type="ECO:0000256" key="3">
    <source>
        <dbReference type="ARBA" id="ARBA00013531"/>
    </source>
</evidence>
<feature type="transmembrane region" description="Helical" evidence="16">
    <location>
        <begin position="36"/>
        <end position="56"/>
    </location>
</feature>